<accession>A0A8J2YZX3</accession>
<organism evidence="4 5">
    <name type="scientific">Aliidongia dinghuensis</name>
    <dbReference type="NCBI Taxonomy" id="1867774"/>
    <lineage>
        <taxon>Bacteria</taxon>
        <taxon>Pseudomonadati</taxon>
        <taxon>Pseudomonadota</taxon>
        <taxon>Alphaproteobacteria</taxon>
        <taxon>Rhodospirillales</taxon>
        <taxon>Dongiaceae</taxon>
        <taxon>Aliidongia</taxon>
    </lineage>
</organism>
<dbReference type="RefSeq" id="WP_189050752.1">
    <property type="nucleotide sequence ID" value="NZ_BMJQ01000014.1"/>
</dbReference>
<reference evidence="4" key="2">
    <citation type="submission" date="2020-09" db="EMBL/GenBank/DDBJ databases">
        <authorList>
            <person name="Sun Q."/>
            <person name="Zhou Y."/>
        </authorList>
    </citation>
    <scope>NUCLEOTIDE SEQUENCE</scope>
    <source>
        <strain evidence="4">CGMCC 1.15725</strain>
    </source>
</reference>
<dbReference type="InterPro" id="IPR004136">
    <property type="entry name" value="NMO"/>
</dbReference>
<dbReference type="GO" id="GO:0018580">
    <property type="term" value="F:nitronate monooxygenase activity"/>
    <property type="evidence" value="ECO:0007669"/>
    <property type="project" value="InterPro"/>
</dbReference>
<comment type="caution">
    <text evidence="4">The sequence shown here is derived from an EMBL/GenBank/DDBJ whole genome shotgun (WGS) entry which is preliminary data.</text>
</comment>
<evidence type="ECO:0000313" key="4">
    <source>
        <dbReference type="EMBL" id="GGF37050.1"/>
    </source>
</evidence>
<dbReference type="GO" id="GO:0051213">
    <property type="term" value="F:dioxygenase activity"/>
    <property type="evidence" value="ECO:0007669"/>
    <property type="project" value="UniProtKB-KW"/>
</dbReference>
<dbReference type="AlphaFoldDB" id="A0A8J2YZX3"/>
<evidence type="ECO:0000256" key="1">
    <source>
        <dbReference type="ARBA" id="ARBA00022630"/>
    </source>
</evidence>
<evidence type="ECO:0000256" key="2">
    <source>
        <dbReference type="ARBA" id="ARBA00022643"/>
    </source>
</evidence>
<dbReference type="InterPro" id="IPR013785">
    <property type="entry name" value="Aldolase_TIM"/>
</dbReference>
<evidence type="ECO:0000256" key="3">
    <source>
        <dbReference type="ARBA" id="ARBA00023002"/>
    </source>
</evidence>
<dbReference type="EMBL" id="BMJQ01000014">
    <property type="protein sequence ID" value="GGF37050.1"/>
    <property type="molecule type" value="Genomic_DNA"/>
</dbReference>
<keyword evidence="3" id="KW-0560">Oxidoreductase</keyword>
<dbReference type="PANTHER" id="PTHR32332:SF20">
    <property type="entry name" value="2-NITROPROPANE DIOXYGENASE-LIKE PROTEIN"/>
    <property type="match status" value="1"/>
</dbReference>
<dbReference type="SUPFAM" id="SSF51412">
    <property type="entry name" value="Inosine monophosphate dehydrogenase (IMPDH)"/>
    <property type="match status" value="1"/>
</dbReference>
<name>A0A8J2YZX3_9PROT</name>
<dbReference type="Proteomes" id="UP000646365">
    <property type="component" value="Unassembled WGS sequence"/>
</dbReference>
<dbReference type="Gene3D" id="3.20.20.70">
    <property type="entry name" value="Aldolase class I"/>
    <property type="match status" value="1"/>
</dbReference>
<keyword evidence="2" id="KW-0288">FMN</keyword>
<dbReference type="Pfam" id="PF03060">
    <property type="entry name" value="NMO"/>
    <property type="match status" value="2"/>
</dbReference>
<proteinExistence type="predicted"/>
<keyword evidence="5" id="KW-1185">Reference proteome</keyword>
<dbReference type="CDD" id="cd04730">
    <property type="entry name" value="NPD_like"/>
    <property type="match status" value="1"/>
</dbReference>
<reference evidence="4" key="1">
    <citation type="journal article" date="2014" name="Int. J. Syst. Evol. Microbiol.">
        <title>Complete genome sequence of Corynebacterium casei LMG S-19264T (=DSM 44701T), isolated from a smear-ripened cheese.</title>
        <authorList>
            <consortium name="US DOE Joint Genome Institute (JGI-PGF)"/>
            <person name="Walter F."/>
            <person name="Albersmeier A."/>
            <person name="Kalinowski J."/>
            <person name="Ruckert C."/>
        </authorList>
    </citation>
    <scope>NUCLEOTIDE SEQUENCE</scope>
    <source>
        <strain evidence="4">CGMCC 1.15725</strain>
    </source>
</reference>
<protein>
    <submittedName>
        <fullName evidence="4">2-nitropropane dioxygenase</fullName>
    </submittedName>
</protein>
<sequence length="348" mass="36707">MTEAAATPTLPTPLTERLGCRYPIISAGMGGPARAELAAAVSEAGGFGLLGMVREAPALIESEIAEVRHRTARPFGVNLIPFATDPALLQDELAICFNARVPAMCFFWEVFPGVVEQAKRAGCLVLYQVGSLEDALLAESAGADIVIVQGVEAGGHVKGSLPLSVLLPRVRDRLRIPVAASGGIVDGRGLAAALALGADGVHCGTVFLASTESFAHDYHKQRIVEAGLDDTVHTDLFAINWPPNSPVRVLKNSVTAEAGQLWGHHPDRLPREVIGEDGGRPLYKFSTDSPLRSTTGDLERMALFAGQGAGLIGGIRPAAEVLRMMMREATSVLGELGARIAETKARPD</sequence>
<keyword evidence="4" id="KW-0223">Dioxygenase</keyword>
<gene>
    <name evidence="4" type="ORF">GCM10011611_49420</name>
</gene>
<dbReference type="PANTHER" id="PTHR32332">
    <property type="entry name" value="2-NITROPROPANE DIOXYGENASE"/>
    <property type="match status" value="1"/>
</dbReference>
<keyword evidence="1" id="KW-0285">Flavoprotein</keyword>
<evidence type="ECO:0000313" key="5">
    <source>
        <dbReference type="Proteomes" id="UP000646365"/>
    </source>
</evidence>